<proteinExistence type="inferred from homology"/>
<dbReference type="EMBL" id="SDOX01000180">
    <property type="protein sequence ID" value="TFJ80179.1"/>
    <property type="molecule type" value="Genomic_DNA"/>
</dbReference>
<dbReference type="InterPro" id="IPR009360">
    <property type="entry name" value="Isy1"/>
</dbReference>
<dbReference type="OrthoDB" id="1739576at2759"/>
<evidence type="ECO:0008006" key="7">
    <source>
        <dbReference type="Google" id="ProtNLM"/>
    </source>
</evidence>
<evidence type="ECO:0000256" key="1">
    <source>
        <dbReference type="ARBA" id="ARBA00004123"/>
    </source>
</evidence>
<dbReference type="GO" id="GO:0005634">
    <property type="term" value="C:nucleus"/>
    <property type="evidence" value="ECO:0007669"/>
    <property type="project" value="UniProtKB-SubCell"/>
</dbReference>
<evidence type="ECO:0000313" key="6">
    <source>
        <dbReference type="Proteomes" id="UP000355283"/>
    </source>
</evidence>
<dbReference type="PANTHER" id="PTHR13021">
    <property type="entry name" value="PRE-MRNA-SPLICING FACTOR ISY1"/>
    <property type="match status" value="1"/>
</dbReference>
<evidence type="ECO:0000256" key="3">
    <source>
        <dbReference type="ARBA" id="ARBA00023242"/>
    </source>
</evidence>
<comment type="similarity">
    <text evidence="2">Belongs to the ISY1 family.</text>
</comment>
<keyword evidence="6" id="KW-1185">Reference proteome</keyword>
<dbReference type="InterPro" id="IPR029012">
    <property type="entry name" value="Helix_hairpin_bin_sf"/>
</dbReference>
<evidence type="ECO:0000256" key="2">
    <source>
        <dbReference type="ARBA" id="ARBA00007002"/>
    </source>
</evidence>
<feature type="region of interest" description="Disordered" evidence="4">
    <location>
        <begin position="132"/>
        <end position="154"/>
    </location>
</feature>
<evidence type="ECO:0000313" key="5">
    <source>
        <dbReference type="EMBL" id="TFJ80179.1"/>
    </source>
</evidence>
<dbReference type="InterPro" id="IPR037200">
    <property type="entry name" value="Isy1_sf"/>
</dbReference>
<dbReference type="FunFam" id="1.10.287.660:FF:000001">
    <property type="entry name" value="pre-mRNA-splicing factor ISY1 homolog"/>
    <property type="match status" value="1"/>
</dbReference>
<keyword evidence="3" id="KW-0539">Nucleus</keyword>
<organism evidence="5 6">
    <name type="scientific">Nannochloropsis salina CCMP1776</name>
    <dbReference type="NCBI Taxonomy" id="1027361"/>
    <lineage>
        <taxon>Eukaryota</taxon>
        <taxon>Sar</taxon>
        <taxon>Stramenopiles</taxon>
        <taxon>Ochrophyta</taxon>
        <taxon>Eustigmatophyceae</taxon>
        <taxon>Eustigmatales</taxon>
        <taxon>Monodopsidaceae</taxon>
        <taxon>Microchloropsis</taxon>
        <taxon>Microchloropsis salina</taxon>
    </lineage>
</organism>
<dbReference type="GO" id="GO:0000350">
    <property type="term" value="P:generation of catalytic spliceosome for second transesterification step"/>
    <property type="evidence" value="ECO:0007669"/>
    <property type="project" value="InterPro"/>
</dbReference>
<dbReference type="Gene3D" id="1.10.287.660">
    <property type="entry name" value="Helix hairpin bin"/>
    <property type="match status" value="1"/>
</dbReference>
<comment type="caution">
    <text evidence="5">The sequence shown here is derived from an EMBL/GenBank/DDBJ whole genome shotgun (WGS) entry which is preliminary data.</text>
</comment>
<evidence type="ECO:0000256" key="4">
    <source>
        <dbReference type="SAM" id="MobiDB-lite"/>
    </source>
</evidence>
<protein>
    <recommendedName>
        <fullName evidence="7">Pre-mRNA-splicing factor ISY1</fullName>
    </recommendedName>
</protein>
<dbReference type="SUPFAM" id="SSF140102">
    <property type="entry name" value="ISY1 domain-like"/>
    <property type="match status" value="1"/>
</dbReference>
<accession>A0A4D9CTZ2</accession>
<gene>
    <name evidence="5" type="ORF">NSK_008486</name>
</gene>
<sequence>MARNEEKAQAMLNKWLTMKKDLATGDKERRPFLSSDCHVLPEAERWRRQIIKEVTKKVSEVQNAGLGEHRLRDLNDQINKLLREKYHWQKRIKELVGGYIRVQAVVIVGAYIELQLDGQALQTPVLGVLSDRKKGMDGREGRREKGREGWQQRT</sequence>
<name>A0A4D9CTZ2_9STRA</name>
<reference evidence="5 6" key="1">
    <citation type="submission" date="2019-01" db="EMBL/GenBank/DDBJ databases">
        <title>Nuclear Genome Assembly of the Microalgal Biofuel strain Nannochloropsis salina CCMP1776.</title>
        <authorList>
            <person name="Hovde B."/>
        </authorList>
    </citation>
    <scope>NUCLEOTIDE SEQUENCE [LARGE SCALE GENOMIC DNA]</scope>
    <source>
        <strain evidence="5 6">CCMP1776</strain>
    </source>
</reference>
<comment type="subcellular location">
    <subcellularLocation>
        <location evidence="1">Nucleus</location>
    </subcellularLocation>
</comment>
<dbReference type="Proteomes" id="UP000355283">
    <property type="component" value="Unassembled WGS sequence"/>
</dbReference>
<dbReference type="AlphaFoldDB" id="A0A4D9CTZ2"/>
<dbReference type="Pfam" id="PF06246">
    <property type="entry name" value="Isy1"/>
    <property type="match status" value="1"/>
</dbReference>